<dbReference type="GO" id="GO:0016829">
    <property type="term" value="F:lyase activity"/>
    <property type="evidence" value="ECO:0007669"/>
    <property type="project" value="UniProtKB-KW"/>
</dbReference>
<proteinExistence type="predicted"/>
<protein>
    <submittedName>
        <fullName evidence="1">2-methylisocitrate lyase</fullName>
    </submittedName>
</protein>
<dbReference type="CDD" id="cd00377">
    <property type="entry name" value="ICL_PEPM"/>
    <property type="match status" value="1"/>
</dbReference>
<gene>
    <name evidence="1" type="ORF">GCM10007301_26890</name>
</gene>
<dbReference type="SUPFAM" id="SSF51621">
    <property type="entry name" value="Phosphoenolpyruvate/pyruvate domain"/>
    <property type="match status" value="1"/>
</dbReference>
<dbReference type="InterPro" id="IPR015813">
    <property type="entry name" value="Pyrv/PenolPyrv_kinase-like_dom"/>
</dbReference>
<dbReference type="Pfam" id="PF13714">
    <property type="entry name" value="PEP_mutase"/>
    <property type="match status" value="1"/>
</dbReference>
<dbReference type="Gene3D" id="6.10.250.2750">
    <property type="match status" value="1"/>
</dbReference>
<dbReference type="PANTHER" id="PTHR42905:SF16">
    <property type="entry name" value="CARBOXYPHOSPHONOENOLPYRUVATE PHOSPHONOMUTASE-LIKE PROTEIN (AFU_ORTHOLOGUE AFUA_5G07230)"/>
    <property type="match status" value="1"/>
</dbReference>
<sequence length="277" mass="28411">MVDRKAKFARLKALHMGSEAFVIPNPWDAGSARLLASLGFEALATTSAGYAFAKGRLDSIAGLTRDEILANAAEIVAATDLPVSADLQDGFGSTPEACAETIRLAGAVGLVGGSIEDATGDPAAPVHDFALAVERVQAAAEAARENGVLLTARAENFLCGRPDLDDTIRRLQAFSVAGADVLYAPGLPDIEAIRTVCAAVDRPVNVVMGLKGPTYSLAELSAAGVKRVSVGGSLARAALGALMRAAQEMRTSGTFTYAAEALPGAEIARIMAQGGES</sequence>
<keyword evidence="1" id="KW-0456">Lyase</keyword>
<dbReference type="InterPro" id="IPR039556">
    <property type="entry name" value="ICL/PEPM"/>
</dbReference>
<accession>A0A917C367</accession>
<dbReference type="AlphaFoldDB" id="A0A917C367"/>
<dbReference type="RefSeq" id="WP_188579307.1">
    <property type="nucleotide sequence ID" value="NZ_BMCT01000003.1"/>
</dbReference>
<evidence type="ECO:0000313" key="1">
    <source>
        <dbReference type="EMBL" id="GGF65804.1"/>
    </source>
</evidence>
<dbReference type="InterPro" id="IPR040442">
    <property type="entry name" value="Pyrv_kinase-like_dom_sf"/>
</dbReference>
<reference evidence="1" key="1">
    <citation type="journal article" date="2014" name="Int. J. Syst. Evol. Microbiol.">
        <title>Complete genome sequence of Corynebacterium casei LMG S-19264T (=DSM 44701T), isolated from a smear-ripened cheese.</title>
        <authorList>
            <consortium name="US DOE Joint Genome Institute (JGI-PGF)"/>
            <person name="Walter F."/>
            <person name="Albersmeier A."/>
            <person name="Kalinowski J."/>
            <person name="Ruckert C."/>
        </authorList>
    </citation>
    <scope>NUCLEOTIDE SEQUENCE</scope>
    <source>
        <strain evidence="1">CCM 7897</strain>
    </source>
</reference>
<dbReference type="EMBL" id="BMCT01000003">
    <property type="protein sequence ID" value="GGF65804.1"/>
    <property type="molecule type" value="Genomic_DNA"/>
</dbReference>
<organism evidence="1 2">
    <name type="scientific">Azorhizobium oxalatiphilum</name>
    <dbReference type="NCBI Taxonomy" id="980631"/>
    <lineage>
        <taxon>Bacteria</taxon>
        <taxon>Pseudomonadati</taxon>
        <taxon>Pseudomonadota</taxon>
        <taxon>Alphaproteobacteria</taxon>
        <taxon>Hyphomicrobiales</taxon>
        <taxon>Xanthobacteraceae</taxon>
        <taxon>Azorhizobium</taxon>
    </lineage>
</organism>
<keyword evidence="2" id="KW-1185">Reference proteome</keyword>
<dbReference type="PANTHER" id="PTHR42905">
    <property type="entry name" value="PHOSPHOENOLPYRUVATE CARBOXYLASE"/>
    <property type="match status" value="1"/>
</dbReference>
<dbReference type="Gene3D" id="3.20.20.60">
    <property type="entry name" value="Phosphoenolpyruvate-binding domains"/>
    <property type="match status" value="1"/>
</dbReference>
<comment type="caution">
    <text evidence="1">The sequence shown here is derived from an EMBL/GenBank/DDBJ whole genome shotgun (WGS) entry which is preliminary data.</text>
</comment>
<name>A0A917C367_9HYPH</name>
<reference evidence="1" key="2">
    <citation type="submission" date="2020-09" db="EMBL/GenBank/DDBJ databases">
        <authorList>
            <person name="Sun Q."/>
            <person name="Sedlacek I."/>
        </authorList>
    </citation>
    <scope>NUCLEOTIDE SEQUENCE</scope>
    <source>
        <strain evidence="1">CCM 7897</strain>
    </source>
</reference>
<dbReference type="Proteomes" id="UP000606044">
    <property type="component" value="Unassembled WGS sequence"/>
</dbReference>
<evidence type="ECO:0000313" key="2">
    <source>
        <dbReference type="Proteomes" id="UP000606044"/>
    </source>
</evidence>